<evidence type="ECO:0000256" key="2">
    <source>
        <dbReference type="ARBA" id="ARBA00022801"/>
    </source>
</evidence>
<evidence type="ECO:0000256" key="4">
    <source>
        <dbReference type="SAM" id="SignalP"/>
    </source>
</evidence>
<evidence type="ECO:0000313" key="6">
    <source>
        <dbReference type="Proteomes" id="UP000245974"/>
    </source>
</evidence>
<name>A0A2U3N0H5_9GAMM</name>
<dbReference type="GO" id="GO:0016788">
    <property type="term" value="F:hydrolase activity, acting on ester bonds"/>
    <property type="evidence" value="ECO:0007669"/>
    <property type="project" value="TreeGrafter"/>
</dbReference>
<dbReference type="OrthoDB" id="9784036at2"/>
<sequence length="305" mass="34580">MFKSSCLIKKPVYRILALSLYCCLSMQAYAKPDIQPLGENIADQGSQFYQFQIKEFQSEDKNRTYRVWLGIPKNKQSVQALPSVFMLDGNSVMDRLNEPFLKHLNKSSSPVLVAIGYKSNLPFETKSRSLDYTPADESGKPKADPRNPERLSGGSQAFRVLIATQIMPWVEAQVKLDPSRKVLWGHSYGGLFVLDSLLHGHDFSHYIAASPSLSWANKRILNIQEKTPSDLVRNKNLMIMEGDIPTHNVKHLSPNIDKEMINNNRKLVSDLQKKGVNVRLMIYPNLSHGEVFQVSMLDTLSNQLF</sequence>
<reference evidence="6" key="1">
    <citation type="submission" date="2018-03" db="EMBL/GenBank/DDBJ databases">
        <authorList>
            <person name="Blom J."/>
        </authorList>
    </citation>
    <scope>NUCLEOTIDE SEQUENCE [LARGE SCALE GENOMIC DNA]</scope>
    <source>
        <strain evidence="6">KPC-SM-21</strain>
    </source>
</reference>
<keyword evidence="2 5" id="KW-0378">Hydrolase</keyword>
<dbReference type="InParanoid" id="A0A2U3N0H5"/>
<dbReference type="Proteomes" id="UP000245974">
    <property type="component" value="Unassembled WGS sequence"/>
</dbReference>
<organism evidence="5 6">
    <name type="scientific">Acinetobacter stercoris</name>
    <dbReference type="NCBI Taxonomy" id="2126983"/>
    <lineage>
        <taxon>Bacteria</taxon>
        <taxon>Pseudomonadati</taxon>
        <taxon>Pseudomonadota</taxon>
        <taxon>Gammaproteobacteria</taxon>
        <taxon>Moraxellales</taxon>
        <taxon>Moraxellaceae</taxon>
        <taxon>Acinetobacter</taxon>
    </lineage>
</organism>
<proteinExistence type="inferred from homology"/>
<dbReference type="RefSeq" id="WP_121974619.1">
    <property type="nucleotide sequence ID" value="NZ_OOGT01000113.1"/>
</dbReference>
<dbReference type="PANTHER" id="PTHR40841">
    <property type="entry name" value="SIDEROPHORE TRIACETYLFUSARININE C ESTERASE"/>
    <property type="match status" value="1"/>
</dbReference>
<evidence type="ECO:0000256" key="1">
    <source>
        <dbReference type="ARBA" id="ARBA00005622"/>
    </source>
</evidence>
<keyword evidence="6" id="KW-1185">Reference proteome</keyword>
<dbReference type="Gene3D" id="3.40.50.1820">
    <property type="entry name" value="alpha/beta hydrolase"/>
    <property type="match status" value="1"/>
</dbReference>
<keyword evidence="4" id="KW-0732">Signal</keyword>
<dbReference type="EC" id="3.1.-.-" evidence="5"/>
<dbReference type="InterPro" id="IPR052558">
    <property type="entry name" value="Siderophore_Hydrolase_D"/>
</dbReference>
<comment type="similarity">
    <text evidence="1">Belongs to the esterase D family.</text>
</comment>
<dbReference type="AlphaFoldDB" id="A0A2U3N0H5"/>
<dbReference type="Pfam" id="PF00756">
    <property type="entry name" value="Esterase"/>
    <property type="match status" value="1"/>
</dbReference>
<feature type="region of interest" description="Disordered" evidence="3">
    <location>
        <begin position="128"/>
        <end position="152"/>
    </location>
</feature>
<feature type="compositionally biased region" description="Basic and acidic residues" evidence="3">
    <location>
        <begin position="137"/>
        <end position="149"/>
    </location>
</feature>
<evidence type="ECO:0000256" key="3">
    <source>
        <dbReference type="SAM" id="MobiDB-lite"/>
    </source>
</evidence>
<dbReference type="EMBL" id="OOGT01000113">
    <property type="protein sequence ID" value="SPL71180.1"/>
    <property type="molecule type" value="Genomic_DNA"/>
</dbReference>
<feature type="chain" id="PRO_5015558304" evidence="4">
    <location>
        <begin position="31"/>
        <end position="305"/>
    </location>
</feature>
<dbReference type="SUPFAM" id="SSF53474">
    <property type="entry name" value="alpha/beta-Hydrolases"/>
    <property type="match status" value="1"/>
</dbReference>
<dbReference type="PANTHER" id="PTHR40841:SF2">
    <property type="entry name" value="SIDEROPHORE-DEGRADING ESTERASE (EUROFUNG)"/>
    <property type="match status" value="1"/>
</dbReference>
<protein>
    <submittedName>
        <fullName evidence="5">Ferri-bacillibactin esterase BesA</fullName>
        <ecNumber evidence="5">3.1.-.-</ecNumber>
    </submittedName>
</protein>
<gene>
    <name evidence="5" type="primary">besA</name>
    <name evidence="5" type="ORF">KPC_2358</name>
</gene>
<evidence type="ECO:0000313" key="5">
    <source>
        <dbReference type="EMBL" id="SPL71180.1"/>
    </source>
</evidence>
<dbReference type="InterPro" id="IPR029058">
    <property type="entry name" value="AB_hydrolase_fold"/>
</dbReference>
<accession>A0A2U3N0H5</accession>
<feature type="signal peptide" evidence="4">
    <location>
        <begin position="1"/>
        <end position="30"/>
    </location>
</feature>
<dbReference type="InterPro" id="IPR000801">
    <property type="entry name" value="Esterase-like"/>
</dbReference>